<keyword evidence="2" id="KW-0812">Transmembrane</keyword>
<dbReference type="Proteomes" id="UP000267798">
    <property type="component" value="Unassembled WGS sequence"/>
</dbReference>
<feature type="domain" description="TPM" evidence="4">
    <location>
        <begin position="37"/>
        <end position="159"/>
    </location>
</feature>
<accession>A0A3A6PGZ9</accession>
<feature type="signal peptide" evidence="3">
    <location>
        <begin position="1"/>
        <end position="30"/>
    </location>
</feature>
<evidence type="ECO:0000256" key="3">
    <source>
        <dbReference type="SAM" id="SignalP"/>
    </source>
</evidence>
<gene>
    <name evidence="5" type="ORF">D3P09_12825</name>
</gene>
<dbReference type="Gene3D" id="3.10.310.50">
    <property type="match status" value="1"/>
</dbReference>
<keyword evidence="2" id="KW-0472">Membrane</keyword>
<evidence type="ECO:0000313" key="6">
    <source>
        <dbReference type="Proteomes" id="UP000267798"/>
    </source>
</evidence>
<evidence type="ECO:0000256" key="2">
    <source>
        <dbReference type="SAM" id="Phobius"/>
    </source>
</evidence>
<dbReference type="InterPro" id="IPR007621">
    <property type="entry name" value="TPM_dom"/>
</dbReference>
<feature type="compositionally biased region" description="Low complexity" evidence="1">
    <location>
        <begin position="254"/>
        <end position="265"/>
    </location>
</feature>
<dbReference type="AlphaFoldDB" id="A0A3A6PGZ9"/>
<dbReference type="RefSeq" id="WP_120110322.1">
    <property type="nucleotide sequence ID" value="NZ_QXQB01000002.1"/>
</dbReference>
<protein>
    <recommendedName>
        <fullName evidence="4">TPM domain-containing protein</fullName>
    </recommendedName>
</protein>
<dbReference type="EMBL" id="QXQB01000002">
    <property type="protein sequence ID" value="RJX40235.1"/>
    <property type="molecule type" value="Genomic_DNA"/>
</dbReference>
<feature type="chain" id="PRO_5039494012" description="TPM domain-containing protein" evidence="3">
    <location>
        <begin position="31"/>
        <end position="265"/>
    </location>
</feature>
<sequence>MRRRRYLGAVMLIAMLVAWASPFLASAAYAAEPKRMVYDDANLLDADERLLLESAAARHAEKRDTDFIIYTTNNEKNVDVVKLTQDFYDSKKLGYDKPHGNAVILTMDMRNREVYLAGFYKAKTLLDDGRLDKIRNKITPDLSGGYYYSAFSKYMNTADRYMGFKPGTNPDNIIFNGWFQLAVAFFIALFIVWGMKANAGGRVTVNAGTYANAGTSGIIDKHDIYLRTTVTKKPIPKPSSSGGGRGGGGGTTSGGHSHSGSRGSF</sequence>
<evidence type="ECO:0000259" key="4">
    <source>
        <dbReference type="Pfam" id="PF04536"/>
    </source>
</evidence>
<feature type="transmembrane region" description="Helical" evidence="2">
    <location>
        <begin position="173"/>
        <end position="193"/>
    </location>
</feature>
<evidence type="ECO:0000313" key="5">
    <source>
        <dbReference type="EMBL" id="RJX40235.1"/>
    </source>
</evidence>
<reference evidence="5 6" key="1">
    <citation type="submission" date="2018-09" db="EMBL/GenBank/DDBJ databases">
        <title>Paenibacillus aracenensis nov. sp. isolated from a cave in southern Spain.</title>
        <authorList>
            <person name="Jurado V."/>
            <person name="Gutierrez-Patricio S."/>
            <person name="Gonzalez-Pimentel J.L."/>
            <person name="Miller A.Z."/>
            <person name="Laiz L."/>
            <person name="Saiz-Jimenez C."/>
        </authorList>
    </citation>
    <scope>NUCLEOTIDE SEQUENCE [LARGE SCALE GENOMIC DNA]</scope>
    <source>
        <strain evidence="5 6">JCM 19203</strain>
    </source>
</reference>
<comment type="caution">
    <text evidence="5">The sequence shown here is derived from an EMBL/GenBank/DDBJ whole genome shotgun (WGS) entry which is preliminary data.</text>
</comment>
<organism evidence="5 6">
    <name type="scientific">Paenibacillus pinisoli</name>
    <dbReference type="NCBI Taxonomy" id="1276110"/>
    <lineage>
        <taxon>Bacteria</taxon>
        <taxon>Bacillati</taxon>
        <taxon>Bacillota</taxon>
        <taxon>Bacilli</taxon>
        <taxon>Bacillales</taxon>
        <taxon>Paenibacillaceae</taxon>
        <taxon>Paenibacillus</taxon>
    </lineage>
</organism>
<name>A0A3A6PGZ9_9BACL</name>
<feature type="compositionally biased region" description="Gly residues" evidence="1">
    <location>
        <begin position="241"/>
        <end position="253"/>
    </location>
</feature>
<evidence type="ECO:0000256" key="1">
    <source>
        <dbReference type="SAM" id="MobiDB-lite"/>
    </source>
</evidence>
<feature type="region of interest" description="Disordered" evidence="1">
    <location>
        <begin position="232"/>
        <end position="265"/>
    </location>
</feature>
<proteinExistence type="predicted"/>
<dbReference type="Pfam" id="PF04536">
    <property type="entry name" value="TPM_phosphatase"/>
    <property type="match status" value="1"/>
</dbReference>
<dbReference type="OrthoDB" id="9806054at2"/>
<keyword evidence="6" id="KW-1185">Reference proteome</keyword>
<keyword evidence="3" id="KW-0732">Signal</keyword>
<keyword evidence="2" id="KW-1133">Transmembrane helix</keyword>